<proteinExistence type="predicted"/>
<protein>
    <submittedName>
        <fullName evidence="1">Uncharacterized protein</fullName>
    </submittedName>
</protein>
<evidence type="ECO:0000313" key="2">
    <source>
        <dbReference type="Proteomes" id="UP001732700"/>
    </source>
</evidence>
<evidence type="ECO:0000313" key="1">
    <source>
        <dbReference type="EnsemblPlants" id="AVESA.00010b.r2.6AG1006650.2.CDS"/>
    </source>
</evidence>
<reference evidence="1" key="1">
    <citation type="submission" date="2021-05" db="EMBL/GenBank/DDBJ databases">
        <authorList>
            <person name="Scholz U."/>
            <person name="Mascher M."/>
            <person name="Fiebig A."/>
        </authorList>
    </citation>
    <scope>NUCLEOTIDE SEQUENCE [LARGE SCALE GENOMIC DNA]</scope>
</reference>
<organism evidence="1 2">
    <name type="scientific">Avena sativa</name>
    <name type="common">Oat</name>
    <dbReference type="NCBI Taxonomy" id="4498"/>
    <lineage>
        <taxon>Eukaryota</taxon>
        <taxon>Viridiplantae</taxon>
        <taxon>Streptophyta</taxon>
        <taxon>Embryophyta</taxon>
        <taxon>Tracheophyta</taxon>
        <taxon>Spermatophyta</taxon>
        <taxon>Magnoliopsida</taxon>
        <taxon>Liliopsida</taxon>
        <taxon>Poales</taxon>
        <taxon>Poaceae</taxon>
        <taxon>BOP clade</taxon>
        <taxon>Pooideae</taxon>
        <taxon>Poodae</taxon>
        <taxon>Poeae</taxon>
        <taxon>Poeae Chloroplast Group 1 (Aveneae type)</taxon>
        <taxon>Aveninae</taxon>
        <taxon>Avena</taxon>
    </lineage>
</organism>
<keyword evidence="2" id="KW-1185">Reference proteome</keyword>
<name>A0ACD5YQJ8_AVESA</name>
<sequence>MGSSFSCAAVAISSAIAAAAVLKGRHGYTFDQKWFDEYERTHPHRVMRRLPTKEEHDASRALPHVHSALRHFNSINQGAEYDVVKALKSSRVGFRDEIWIHVNFLARRRGAPPDAPEQRFFAEIHYDRVETPFVETCTILAEDPLHRFKKECSFCDGSSGIFHPSDGEFICGKKRQKKEFLRTRNVYECRFGSLPLHS</sequence>
<dbReference type="EnsemblPlants" id="AVESA.00010b.r2.6AG1006650.2">
    <property type="protein sequence ID" value="AVESA.00010b.r2.6AG1006650.2.CDS"/>
    <property type="gene ID" value="AVESA.00010b.r2.6AG1006650"/>
</dbReference>
<accession>A0ACD5YQJ8</accession>
<dbReference type="Proteomes" id="UP001732700">
    <property type="component" value="Chromosome 6A"/>
</dbReference>
<reference evidence="1" key="2">
    <citation type="submission" date="2025-09" db="UniProtKB">
        <authorList>
            <consortium name="EnsemblPlants"/>
        </authorList>
    </citation>
    <scope>IDENTIFICATION</scope>
</reference>